<dbReference type="EMBL" id="JBHSON010000060">
    <property type="protein sequence ID" value="MFC5750920.1"/>
    <property type="molecule type" value="Genomic_DNA"/>
</dbReference>
<evidence type="ECO:0000259" key="1">
    <source>
        <dbReference type="Pfam" id="PF04149"/>
    </source>
</evidence>
<evidence type="ECO:0000313" key="2">
    <source>
        <dbReference type="EMBL" id="MFC5750920.1"/>
    </source>
</evidence>
<comment type="caution">
    <text evidence="2">The sequence shown here is derived from an EMBL/GenBank/DDBJ whole genome shotgun (WGS) entry which is preliminary data.</text>
</comment>
<reference evidence="3" key="1">
    <citation type="journal article" date="2019" name="Int. J. Syst. Evol. Microbiol.">
        <title>The Global Catalogue of Microorganisms (GCM) 10K type strain sequencing project: providing services to taxonomists for standard genome sequencing and annotation.</title>
        <authorList>
            <consortium name="The Broad Institute Genomics Platform"/>
            <consortium name="The Broad Institute Genome Sequencing Center for Infectious Disease"/>
            <person name="Wu L."/>
            <person name="Ma J."/>
        </authorList>
    </citation>
    <scope>NUCLEOTIDE SEQUENCE [LARGE SCALE GENOMIC DNA]</scope>
    <source>
        <strain evidence="3">KCTC 42087</strain>
    </source>
</reference>
<dbReference type="InterPro" id="IPR007278">
    <property type="entry name" value="DUF397"/>
</dbReference>
<dbReference type="Proteomes" id="UP001596074">
    <property type="component" value="Unassembled WGS sequence"/>
</dbReference>
<feature type="domain" description="DUF397" evidence="1">
    <location>
        <begin position="6"/>
        <end position="59"/>
    </location>
</feature>
<dbReference type="Pfam" id="PF04149">
    <property type="entry name" value="DUF397"/>
    <property type="match status" value="1"/>
</dbReference>
<keyword evidence="3" id="KW-1185">Reference proteome</keyword>
<dbReference type="RefSeq" id="WP_378286770.1">
    <property type="nucleotide sequence ID" value="NZ_JBHSON010000060.1"/>
</dbReference>
<protein>
    <submittedName>
        <fullName evidence="2">DUF397 domain-containing protein</fullName>
    </submittedName>
</protein>
<gene>
    <name evidence="2" type="ORF">ACFPZN_35335</name>
</gene>
<evidence type="ECO:0000313" key="3">
    <source>
        <dbReference type="Proteomes" id="UP001596074"/>
    </source>
</evidence>
<organism evidence="2 3">
    <name type="scientific">Actinomadura rugatobispora</name>
    <dbReference type="NCBI Taxonomy" id="1994"/>
    <lineage>
        <taxon>Bacteria</taxon>
        <taxon>Bacillati</taxon>
        <taxon>Actinomycetota</taxon>
        <taxon>Actinomycetes</taxon>
        <taxon>Streptosporangiales</taxon>
        <taxon>Thermomonosporaceae</taxon>
        <taxon>Actinomadura</taxon>
    </lineage>
</organism>
<accession>A0ABW1AC11</accession>
<name>A0ABW1AC11_9ACTN</name>
<proteinExistence type="predicted"/>
<sequence>MNTTPQWRKSSHSAGSGESHCVELVDLAAAIGVRDSKDPEGSKLVLERREFGELVRAIKASY</sequence>